<dbReference type="RefSeq" id="WP_046004159.1">
    <property type="nucleotide sequence ID" value="NZ_JXYA01000011.1"/>
</dbReference>
<dbReference type="AlphaFoldDB" id="A0A0F4QTX6"/>
<dbReference type="PATRIC" id="fig|43658.5.peg.1378"/>
<evidence type="ECO:0000313" key="3">
    <source>
        <dbReference type="Proteomes" id="UP000033452"/>
    </source>
</evidence>
<sequence length="79" mass="8158">MLVLIPLILFIIATACVSQLRLASLMTAKLRVLLAWSSAGILALAKIYAGLSLPAALAVFAVAGGILHMIGSSDKHTDA</sequence>
<protein>
    <submittedName>
        <fullName evidence="2">Uncharacterized protein</fullName>
    </submittedName>
</protein>
<keyword evidence="1" id="KW-1133">Transmembrane helix</keyword>
<proteinExistence type="predicted"/>
<keyword evidence="1" id="KW-0472">Membrane</keyword>
<gene>
    <name evidence="2" type="ORF">TW77_06545</name>
</gene>
<dbReference type="Proteomes" id="UP000033452">
    <property type="component" value="Unassembled WGS sequence"/>
</dbReference>
<keyword evidence="3" id="KW-1185">Reference proteome</keyword>
<keyword evidence="1" id="KW-0812">Transmembrane</keyword>
<organism evidence="2 3">
    <name type="scientific">Pseudoalteromonas rubra</name>
    <dbReference type="NCBI Taxonomy" id="43658"/>
    <lineage>
        <taxon>Bacteria</taxon>
        <taxon>Pseudomonadati</taxon>
        <taxon>Pseudomonadota</taxon>
        <taxon>Gammaproteobacteria</taxon>
        <taxon>Alteromonadales</taxon>
        <taxon>Pseudoalteromonadaceae</taxon>
        <taxon>Pseudoalteromonas</taxon>
    </lineage>
</organism>
<accession>A0A0F4QTX6</accession>
<evidence type="ECO:0000313" key="2">
    <source>
        <dbReference type="EMBL" id="KJZ11166.1"/>
    </source>
</evidence>
<reference evidence="2 3" key="1">
    <citation type="journal article" date="2015" name="BMC Genomics">
        <title>Genome mining reveals unlocked bioactive potential of marine Gram-negative bacteria.</title>
        <authorList>
            <person name="Machado H."/>
            <person name="Sonnenschein E.C."/>
            <person name="Melchiorsen J."/>
            <person name="Gram L."/>
        </authorList>
    </citation>
    <scope>NUCLEOTIDE SEQUENCE [LARGE SCALE GENOMIC DNA]</scope>
    <source>
        <strain evidence="2 3">S2471</strain>
    </source>
</reference>
<name>A0A0F4QTX6_9GAMM</name>
<evidence type="ECO:0000256" key="1">
    <source>
        <dbReference type="SAM" id="Phobius"/>
    </source>
</evidence>
<feature type="transmembrane region" description="Helical" evidence="1">
    <location>
        <begin position="47"/>
        <end position="70"/>
    </location>
</feature>
<dbReference type="OrthoDB" id="6313481at2"/>
<comment type="caution">
    <text evidence="2">The sequence shown here is derived from an EMBL/GenBank/DDBJ whole genome shotgun (WGS) entry which is preliminary data.</text>
</comment>
<dbReference type="EMBL" id="JXYA01000011">
    <property type="protein sequence ID" value="KJZ11166.1"/>
    <property type="molecule type" value="Genomic_DNA"/>
</dbReference>